<organism evidence="1">
    <name type="scientific">Siphoviridae sp. ctxBC2</name>
    <dbReference type="NCBI Taxonomy" id="2826518"/>
    <lineage>
        <taxon>Viruses</taxon>
        <taxon>Duplodnaviria</taxon>
        <taxon>Heunggongvirae</taxon>
        <taxon>Uroviricota</taxon>
        <taxon>Caudoviricetes</taxon>
    </lineage>
</organism>
<proteinExistence type="predicted"/>
<reference evidence="1" key="1">
    <citation type="journal article" date="2021" name="Proc. Natl. Acad. Sci. U.S.A.">
        <title>A Catalog of Tens of Thousands of Viruses from Human Metagenomes Reveals Hidden Associations with Chronic Diseases.</title>
        <authorList>
            <person name="Tisza M.J."/>
            <person name="Buck C.B."/>
        </authorList>
    </citation>
    <scope>NUCLEOTIDE SEQUENCE</scope>
    <source>
        <strain evidence="1">CtxBC2</strain>
    </source>
</reference>
<name>A0A8S5LTT9_9CAUD</name>
<accession>A0A8S5LTT9</accession>
<protein>
    <submittedName>
        <fullName evidence="1">Uncharacterized protein</fullName>
    </submittedName>
</protein>
<sequence>MSKTETFIRAATTSEQALILEFAHEGKEYLVKNFTDGDVYVALKESATKEESALIPAQTAQTVIRNKNYYAGSNLVQIIPAATSEKGVEVQCLKW</sequence>
<dbReference type="EMBL" id="BK014733">
    <property type="protein sequence ID" value="DAD73280.1"/>
    <property type="molecule type" value="Genomic_DNA"/>
</dbReference>
<evidence type="ECO:0000313" key="1">
    <source>
        <dbReference type="EMBL" id="DAD73280.1"/>
    </source>
</evidence>